<evidence type="ECO:0000313" key="8">
    <source>
        <dbReference type="EMBL" id="KAF6761954.1"/>
    </source>
</evidence>
<dbReference type="GO" id="GO:0020037">
    <property type="term" value="F:heme binding"/>
    <property type="evidence" value="ECO:0007669"/>
    <property type="project" value="InterPro"/>
</dbReference>
<evidence type="ECO:0000313" key="9">
    <source>
        <dbReference type="Proteomes" id="UP000521943"/>
    </source>
</evidence>
<dbReference type="SUPFAM" id="SSF48264">
    <property type="entry name" value="Cytochrome P450"/>
    <property type="match status" value="1"/>
</dbReference>
<reference evidence="8 9" key="1">
    <citation type="submission" date="2020-07" db="EMBL/GenBank/DDBJ databases">
        <title>Comparative genomics of pyrophilous fungi reveals a link between fire events and developmental genes.</title>
        <authorList>
            <consortium name="DOE Joint Genome Institute"/>
            <person name="Steindorff A.S."/>
            <person name="Carver A."/>
            <person name="Calhoun S."/>
            <person name="Stillman K."/>
            <person name="Liu H."/>
            <person name="Lipzen A."/>
            <person name="Pangilinan J."/>
            <person name="Labutti K."/>
            <person name="Bruns T.D."/>
            <person name="Grigoriev I.V."/>
        </authorList>
    </citation>
    <scope>NUCLEOTIDE SEQUENCE [LARGE SCALE GENOMIC DNA]</scope>
    <source>
        <strain evidence="8 9">CBS 144469</strain>
    </source>
</reference>
<dbReference type="AlphaFoldDB" id="A0A8H6ICH1"/>
<dbReference type="InterPro" id="IPR050364">
    <property type="entry name" value="Cytochrome_P450_fung"/>
</dbReference>
<dbReference type="InterPro" id="IPR017972">
    <property type="entry name" value="Cyt_P450_CS"/>
</dbReference>
<keyword evidence="6" id="KW-0408">Iron</keyword>
<keyword evidence="9" id="KW-1185">Reference proteome</keyword>
<keyword evidence="7" id="KW-0503">Monooxygenase</keyword>
<evidence type="ECO:0000256" key="6">
    <source>
        <dbReference type="ARBA" id="ARBA00023004"/>
    </source>
</evidence>
<evidence type="ECO:0000256" key="7">
    <source>
        <dbReference type="ARBA" id="ARBA00023033"/>
    </source>
</evidence>
<evidence type="ECO:0000256" key="3">
    <source>
        <dbReference type="ARBA" id="ARBA00022617"/>
    </source>
</evidence>
<dbReference type="PANTHER" id="PTHR46300">
    <property type="entry name" value="P450, PUTATIVE (EUROFUNG)-RELATED-RELATED"/>
    <property type="match status" value="1"/>
</dbReference>
<dbReference type="GO" id="GO:0004497">
    <property type="term" value="F:monooxygenase activity"/>
    <property type="evidence" value="ECO:0007669"/>
    <property type="project" value="UniProtKB-KW"/>
</dbReference>
<name>A0A8H6ICH1_9AGAR</name>
<protein>
    <recommendedName>
        <fullName evidence="10">Cytochrome P450</fullName>
    </recommendedName>
</protein>
<dbReference type="InterPro" id="IPR036396">
    <property type="entry name" value="Cyt_P450_sf"/>
</dbReference>
<keyword evidence="3" id="KW-0349">Heme</keyword>
<evidence type="ECO:0000256" key="4">
    <source>
        <dbReference type="ARBA" id="ARBA00022723"/>
    </source>
</evidence>
<dbReference type="PANTHER" id="PTHR46300:SF7">
    <property type="entry name" value="P450, PUTATIVE (EUROFUNG)-RELATED"/>
    <property type="match status" value="1"/>
</dbReference>
<proteinExistence type="inferred from homology"/>
<comment type="similarity">
    <text evidence="2">Belongs to the cytochrome P450 family.</text>
</comment>
<dbReference type="Proteomes" id="UP000521943">
    <property type="component" value="Unassembled WGS sequence"/>
</dbReference>
<dbReference type="GO" id="GO:0005506">
    <property type="term" value="F:iron ion binding"/>
    <property type="evidence" value="ECO:0007669"/>
    <property type="project" value="InterPro"/>
</dbReference>
<dbReference type="Gene3D" id="1.10.630.10">
    <property type="entry name" value="Cytochrome P450"/>
    <property type="match status" value="1"/>
</dbReference>
<evidence type="ECO:0000256" key="1">
    <source>
        <dbReference type="ARBA" id="ARBA00001971"/>
    </source>
</evidence>
<accession>A0A8H6ICH1</accession>
<evidence type="ECO:0008006" key="10">
    <source>
        <dbReference type="Google" id="ProtNLM"/>
    </source>
</evidence>
<dbReference type="GO" id="GO:0016705">
    <property type="term" value="F:oxidoreductase activity, acting on paired donors, with incorporation or reduction of molecular oxygen"/>
    <property type="evidence" value="ECO:0007669"/>
    <property type="project" value="InterPro"/>
</dbReference>
<keyword evidence="4" id="KW-0479">Metal-binding</keyword>
<dbReference type="OrthoDB" id="2789670at2759"/>
<sequence length="188" mass="20976">MDSGKPTQRDSTEKSYVDKVLAHNRLPNGADRARLPYQYPTSRPFTRWNPVAPLGTTFFDNGVNRANSLPIGLPHMLSEDDEYNGYFLPAGTIVVGNTWQAPHLLHLRRTTTLHTPTSALSSAFGYGRRACPGRFLADQQLFITFATLSLFEIGPGLDEIGGPVPVEARFTSGMIWYVRRWAPIRTVL</sequence>
<keyword evidence="5" id="KW-0560">Oxidoreductase</keyword>
<organism evidence="8 9">
    <name type="scientific">Ephemerocybe angulata</name>
    <dbReference type="NCBI Taxonomy" id="980116"/>
    <lineage>
        <taxon>Eukaryota</taxon>
        <taxon>Fungi</taxon>
        <taxon>Dikarya</taxon>
        <taxon>Basidiomycota</taxon>
        <taxon>Agaricomycotina</taxon>
        <taxon>Agaricomycetes</taxon>
        <taxon>Agaricomycetidae</taxon>
        <taxon>Agaricales</taxon>
        <taxon>Agaricineae</taxon>
        <taxon>Psathyrellaceae</taxon>
        <taxon>Ephemerocybe</taxon>
    </lineage>
</organism>
<gene>
    <name evidence="8" type="ORF">DFP72DRAFT_803115</name>
</gene>
<evidence type="ECO:0000256" key="2">
    <source>
        <dbReference type="ARBA" id="ARBA00010617"/>
    </source>
</evidence>
<evidence type="ECO:0000256" key="5">
    <source>
        <dbReference type="ARBA" id="ARBA00023002"/>
    </source>
</evidence>
<comment type="caution">
    <text evidence="8">The sequence shown here is derived from an EMBL/GenBank/DDBJ whole genome shotgun (WGS) entry which is preliminary data.</text>
</comment>
<dbReference type="PROSITE" id="PS00086">
    <property type="entry name" value="CYTOCHROME_P450"/>
    <property type="match status" value="1"/>
</dbReference>
<comment type="cofactor">
    <cofactor evidence="1">
        <name>heme</name>
        <dbReference type="ChEBI" id="CHEBI:30413"/>
    </cofactor>
</comment>
<dbReference type="EMBL" id="JACGCI010000008">
    <property type="protein sequence ID" value="KAF6761954.1"/>
    <property type="molecule type" value="Genomic_DNA"/>
</dbReference>